<evidence type="ECO:0000256" key="1">
    <source>
        <dbReference type="SAM" id="SignalP"/>
    </source>
</evidence>
<protein>
    <submittedName>
        <fullName evidence="2">Uncharacterized protein</fullName>
    </submittedName>
</protein>
<dbReference type="EMBL" id="JAXQNO010000014">
    <property type="protein sequence ID" value="KAK4784681.1"/>
    <property type="molecule type" value="Genomic_DNA"/>
</dbReference>
<evidence type="ECO:0000313" key="3">
    <source>
        <dbReference type="Proteomes" id="UP001346149"/>
    </source>
</evidence>
<dbReference type="AlphaFoldDB" id="A0AAN7R2B8"/>
<feature type="signal peptide" evidence="1">
    <location>
        <begin position="1"/>
        <end position="17"/>
    </location>
</feature>
<accession>A0AAN7R2B8</accession>
<gene>
    <name evidence="2" type="ORF">SAY86_019049</name>
</gene>
<keyword evidence="1" id="KW-0732">Signal</keyword>
<organism evidence="2 3">
    <name type="scientific">Trapa natans</name>
    <name type="common">Water chestnut</name>
    <dbReference type="NCBI Taxonomy" id="22666"/>
    <lineage>
        <taxon>Eukaryota</taxon>
        <taxon>Viridiplantae</taxon>
        <taxon>Streptophyta</taxon>
        <taxon>Embryophyta</taxon>
        <taxon>Tracheophyta</taxon>
        <taxon>Spermatophyta</taxon>
        <taxon>Magnoliopsida</taxon>
        <taxon>eudicotyledons</taxon>
        <taxon>Gunneridae</taxon>
        <taxon>Pentapetalae</taxon>
        <taxon>rosids</taxon>
        <taxon>malvids</taxon>
        <taxon>Myrtales</taxon>
        <taxon>Lythraceae</taxon>
        <taxon>Trapa</taxon>
    </lineage>
</organism>
<keyword evidence="3" id="KW-1185">Reference proteome</keyword>
<comment type="caution">
    <text evidence="2">The sequence shown here is derived from an EMBL/GenBank/DDBJ whole genome shotgun (WGS) entry which is preliminary data.</text>
</comment>
<feature type="chain" id="PRO_5042827429" evidence="1">
    <location>
        <begin position="18"/>
        <end position="129"/>
    </location>
</feature>
<sequence>MLLLVSLICLPLDQPIALTTFLADLAFNLRLQLWSKLLSSYYTWRPWHEKYGEEQIQFKMWRQPFGRLSLMKLIAYGRPRHLQANQPESSGAQVSMAEARACCINSHNTISTSWDDICANWVRIWERDV</sequence>
<reference evidence="2 3" key="1">
    <citation type="journal article" date="2023" name="Hortic Res">
        <title>Pangenome of water caltrop reveals structural variations and asymmetric subgenome divergence after allopolyploidization.</title>
        <authorList>
            <person name="Zhang X."/>
            <person name="Chen Y."/>
            <person name="Wang L."/>
            <person name="Yuan Y."/>
            <person name="Fang M."/>
            <person name="Shi L."/>
            <person name="Lu R."/>
            <person name="Comes H.P."/>
            <person name="Ma Y."/>
            <person name="Chen Y."/>
            <person name="Huang G."/>
            <person name="Zhou Y."/>
            <person name="Zheng Z."/>
            <person name="Qiu Y."/>
        </authorList>
    </citation>
    <scope>NUCLEOTIDE SEQUENCE [LARGE SCALE GENOMIC DNA]</scope>
    <source>
        <strain evidence="2">F231</strain>
    </source>
</reference>
<proteinExistence type="predicted"/>
<dbReference type="Proteomes" id="UP001346149">
    <property type="component" value="Unassembled WGS sequence"/>
</dbReference>
<evidence type="ECO:0000313" key="2">
    <source>
        <dbReference type="EMBL" id="KAK4784681.1"/>
    </source>
</evidence>
<name>A0AAN7R2B8_TRANT</name>